<accession>A0A938YMH1</accession>
<gene>
    <name evidence="8" type="ORF">JL107_04060</name>
</gene>
<dbReference type="InterPro" id="IPR036259">
    <property type="entry name" value="MFS_trans_sf"/>
</dbReference>
<dbReference type="SUPFAM" id="SSF103473">
    <property type="entry name" value="MFS general substrate transporter"/>
    <property type="match status" value="1"/>
</dbReference>
<feature type="transmembrane region" description="Helical" evidence="7">
    <location>
        <begin position="529"/>
        <end position="550"/>
    </location>
</feature>
<dbReference type="AlphaFoldDB" id="A0A938YMH1"/>
<feature type="transmembrane region" description="Helical" evidence="7">
    <location>
        <begin position="465"/>
        <end position="494"/>
    </location>
</feature>
<dbReference type="RefSeq" id="WP_306827695.1">
    <property type="nucleotide sequence ID" value="NZ_BAAAPV010000002.1"/>
</dbReference>
<feature type="compositionally biased region" description="Low complexity" evidence="6">
    <location>
        <begin position="603"/>
        <end position="618"/>
    </location>
</feature>
<name>A0A938YMH1_9ACTN</name>
<dbReference type="GO" id="GO:0005886">
    <property type="term" value="C:plasma membrane"/>
    <property type="evidence" value="ECO:0007669"/>
    <property type="project" value="UniProtKB-SubCell"/>
</dbReference>
<feature type="region of interest" description="Disordered" evidence="6">
    <location>
        <begin position="1"/>
        <end position="149"/>
    </location>
</feature>
<keyword evidence="4 7" id="KW-1133">Transmembrane helix</keyword>
<comment type="subcellular location">
    <subcellularLocation>
        <location evidence="1">Cell membrane</location>
        <topology evidence="1">Multi-pass membrane protein</topology>
    </subcellularLocation>
</comment>
<proteinExistence type="predicted"/>
<sequence length="650" mass="67899">MDRPGGDQGAVDDGSWDRPRAPDRPADEAADTTETVHLPRRPPALPRPASGPRDAEPPRQWTRRADGERRPGPRPPVTGGHLPPYVPPLAPGPDDQRTTALPRSPGRGAHLPPYREPLRPPAGPTGPPPDTSRTGTRNGRGPDEASTPFPKKVTVTRVAAWRSRELTNRGVQMFRRAATADGADRSGLTNLTYAVMGNYAVDAALAVALANTLFFAAATAESTGKVLLYLLITVAPFAVIAPFIGPALDRLQHGRRVALAASSFARAVLALIMVFQFDTWALYPCALGMLVLSKSFGVLKAALTPRVLPEQSTLTKTNSRLTVFGLMAGGVCGALAAGLSAVFGSGGALWFTAALAVGGGLLCLRIPAWVESTAGEVPVEAVVTGKGATFPVQVTTTLWANGTIRVETGFLALFIAFVVKSEYPTAGGFTQLLLLGVVGAAAGLGGFLGNALGARIPLRTPDLTALLALGAVTLTTLVAVLAPGLATAAVVGLVGSTASSLAKVCLDSSLQHHLPEASRASAFGRSETVLQLSWVFGGVVGLLIGGVWSFGHDEVYSVGFGVVTAFLAVGLLQTWLVRSGRTIVPAGVRLPRPRFGRRHPRTDLAPADPTAPTTRTAPPTVPHETPPSTTRGPIPGRPRRRSARTPKDRP</sequence>
<dbReference type="PANTHER" id="PTHR23513:SF18">
    <property type="entry name" value="INTEGRAL MEMBRANE PROTEIN"/>
    <property type="match status" value="1"/>
</dbReference>
<evidence type="ECO:0000313" key="8">
    <source>
        <dbReference type="EMBL" id="MBM9475615.1"/>
    </source>
</evidence>
<keyword evidence="9" id="KW-1185">Reference proteome</keyword>
<evidence type="ECO:0000256" key="5">
    <source>
        <dbReference type="ARBA" id="ARBA00023136"/>
    </source>
</evidence>
<evidence type="ECO:0000256" key="1">
    <source>
        <dbReference type="ARBA" id="ARBA00004651"/>
    </source>
</evidence>
<evidence type="ECO:0000256" key="6">
    <source>
        <dbReference type="SAM" id="MobiDB-lite"/>
    </source>
</evidence>
<keyword evidence="3 7" id="KW-0812">Transmembrane</keyword>
<keyword evidence="2" id="KW-1003">Cell membrane</keyword>
<comment type="caution">
    <text evidence="8">The sequence shown here is derived from an EMBL/GenBank/DDBJ whole genome shotgun (WGS) entry which is preliminary data.</text>
</comment>
<evidence type="ECO:0000256" key="4">
    <source>
        <dbReference type="ARBA" id="ARBA00022989"/>
    </source>
</evidence>
<feature type="region of interest" description="Disordered" evidence="6">
    <location>
        <begin position="590"/>
        <end position="650"/>
    </location>
</feature>
<keyword evidence="5 7" id="KW-0472">Membrane</keyword>
<evidence type="ECO:0000256" key="2">
    <source>
        <dbReference type="ARBA" id="ARBA00022475"/>
    </source>
</evidence>
<dbReference type="EMBL" id="JAERWL010000005">
    <property type="protein sequence ID" value="MBM9475615.1"/>
    <property type="molecule type" value="Genomic_DNA"/>
</dbReference>
<organism evidence="8 9">
    <name type="scientific">Nakamurella flavida</name>
    <dbReference type="NCBI Taxonomy" id="363630"/>
    <lineage>
        <taxon>Bacteria</taxon>
        <taxon>Bacillati</taxon>
        <taxon>Actinomycetota</taxon>
        <taxon>Actinomycetes</taxon>
        <taxon>Nakamurellales</taxon>
        <taxon>Nakamurellaceae</taxon>
        <taxon>Nakamurella</taxon>
    </lineage>
</organism>
<feature type="transmembrane region" description="Helical" evidence="7">
    <location>
        <begin position="349"/>
        <end position="368"/>
    </location>
</feature>
<feature type="transmembrane region" description="Helical" evidence="7">
    <location>
        <begin position="323"/>
        <end position="343"/>
    </location>
</feature>
<feature type="transmembrane region" description="Helical" evidence="7">
    <location>
        <begin position="556"/>
        <end position="577"/>
    </location>
</feature>
<dbReference type="Proteomes" id="UP000663801">
    <property type="component" value="Unassembled WGS sequence"/>
</dbReference>
<reference evidence="8" key="1">
    <citation type="submission" date="2021-01" db="EMBL/GenBank/DDBJ databases">
        <title>KCTC 19127 draft genome.</title>
        <authorList>
            <person name="An D."/>
        </authorList>
    </citation>
    <scope>NUCLEOTIDE SEQUENCE</scope>
    <source>
        <strain evidence="8">KCTC 19127</strain>
    </source>
</reference>
<feature type="compositionally biased region" description="Pro residues" evidence="6">
    <location>
        <begin position="119"/>
        <end position="130"/>
    </location>
</feature>
<feature type="transmembrane region" description="Helical" evidence="7">
    <location>
        <begin position="199"/>
        <end position="220"/>
    </location>
</feature>
<feature type="compositionally biased region" description="Basic residues" evidence="6">
    <location>
        <begin position="591"/>
        <end position="600"/>
    </location>
</feature>
<evidence type="ECO:0000256" key="7">
    <source>
        <dbReference type="SAM" id="Phobius"/>
    </source>
</evidence>
<feature type="transmembrane region" description="Helical" evidence="7">
    <location>
        <begin position="226"/>
        <end position="245"/>
    </location>
</feature>
<feature type="transmembrane region" description="Helical" evidence="7">
    <location>
        <begin position="432"/>
        <end position="453"/>
    </location>
</feature>
<dbReference type="CDD" id="cd06173">
    <property type="entry name" value="MFS_MefA_like"/>
    <property type="match status" value="1"/>
</dbReference>
<feature type="compositionally biased region" description="Basic and acidic residues" evidence="6">
    <location>
        <begin position="15"/>
        <end position="27"/>
    </location>
</feature>
<feature type="compositionally biased region" description="Basic and acidic residues" evidence="6">
    <location>
        <begin position="53"/>
        <end position="71"/>
    </location>
</feature>
<evidence type="ECO:0000313" key="9">
    <source>
        <dbReference type="Proteomes" id="UP000663801"/>
    </source>
</evidence>
<evidence type="ECO:0000256" key="3">
    <source>
        <dbReference type="ARBA" id="ARBA00022692"/>
    </source>
</evidence>
<dbReference type="Gene3D" id="1.20.1250.20">
    <property type="entry name" value="MFS general substrate transporter like domains"/>
    <property type="match status" value="1"/>
</dbReference>
<dbReference type="PANTHER" id="PTHR23513">
    <property type="entry name" value="INTEGRAL MEMBRANE EFFLUX PROTEIN-RELATED"/>
    <property type="match status" value="1"/>
</dbReference>
<protein>
    <submittedName>
        <fullName evidence="8">MFS transporter</fullName>
    </submittedName>
</protein>